<sequence length="317" mass="33822">MPVDEPVVFRRVSKSFGDVRAVKDVSFALKRGAITALLGRNGAGKTTTLRLLTGMFVPDEGEIALFGRRSHGVSARPDIGYLPEERGLYPAMRVLDQLLFFADARGMRRAEAKAAALRWLDRLELMQYAGARLDALSKGNQQKVQLITAVLHDPALVILDEPLSGLDPLGVVLVRDIVRELRAEGRTIVLSTHATAFAEQVADDVVVIDAGRVALAGPLAALQRIGGGSRVSVSFEGDEAALSRLPGVRRRHVDAGRAELELEVGADPQAVLAALVGAGVPVSAFAVTRASLESIFIARVGGERRAPRAHVAVEHAS</sequence>
<organism evidence="7 8">
    <name type="scientific">Sorangium cellulosum</name>
    <name type="common">Polyangium cellulosum</name>
    <dbReference type="NCBI Taxonomy" id="56"/>
    <lineage>
        <taxon>Bacteria</taxon>
        <taxon>Pseudomonadati</taxon>
        <taxon>Myxococcota</taxon>
        <taxon>Polyangia</taxon>
        <taxon>Polyangiales</taxon>
        <taxon>Polyangiaceae</taxon>
        <taxon>Sorangium</taxon>
    </lineage>
</organism>
<evidence type="ECO:0000259" key="6">
    <source>
        <dbReference type="PROSITE" id="PS50893"/>
    </source>
</evidence>
<proteinExistence type="inferred from homology"/>
<evidence type="ECO:0000313" key="8">
    <source>
        <dbReference type="Proteomes" id="UP000238348"/>
    </source>
</evidence>
<dbReference type="InterPro" id="IPR017871">
    <property type="entry name" value="ABC_transporter-like_CS"/>
</dbReference>
<dbReference type="PROSITE" id="PS50893">
    <property type="entry name" value="ABC_TRANSPORTER_2"/>
    <property type="match status" value="1"/>
</dbReference>
<dbReference type="InterPro" id="IPR025302">
    <property type="entry name" value="DrrA1/2-like_C"/>
</dbReference>
<dbReference type="OrthoDB" id="9809450at2"/>
<evidence type="ECO:0000256" key="1">
    <source>
        <dbReference type="ARBA" id="ARBA00005417"/>
    </source>
</evidence>
<dbReference type="RefSeq" id="WP_104985673.1">
    <property type="nucleotide sequence ID" value="NZ_CP012673.1"/>
</dbReference>
<dbReference type="PANTHER" id="PTHR42711">
    <property type="entry name" value="ABC TRANSPORTER ATP-BINDING PROTEIN"/>
    <property type="match status" value="1"/>
</dbReference>
<dbReference type="GO" id="GO:0016887">
    <property type="term" value="F:ATP hydrolysis activity"/>
    <property type="evidence" value="ECO:0007669"/>
    <property type="project" value="InterPro"/>
</dbReference>
<evidence type="ECO:0000256" key="2">
    <source>
        <dbReference type="ARBA" id="ARBA00022448"/>
    </source>
</evidence>
<dbReference type="SUPFAM" id="SSF52540">
    <property type="entry name" value="P-loop containing nucleoside triphosphate hydrolases"/>
    <property type="match status" value="1"/>
</dbReference>
<keyword evidence="5 7" id="KW-0067">ATP-binding</keyword>
<accession>A0A2L0F7Y4</accession>
<dbReference type="Proteomes" id="UP000238348">
    <property type="component" value="Chromosome"/>
</dbReference>
<dbReference type="SMART" id="SM00382">
    <property type="entry name" value="AAA"/>
    <property type="match status" value="1"/>
</dbReference>
<dbReference type="EMBL" id="CP012673">
    <property type="protein sequence ID" value="AUX47696.1"/>
    <property type="molecule type" value="Genomic_DNA"/>
</dbReference>
<dbReference type="Pfam" id="PF13732">
    <property type="entry name" value="DrrA1-3_C"/>
    <property type="match status" value="1"/>
</dbReference>
<reference evidence="7 8" key="1">
    <citation type="submission" date="2015-09" db="EMBL/GenBank/DDBJ databases">
        <title>Sorangium comparison.</title>
        <authorList>
            <person name="Zaburannyi N."/>
            <person name="Bunk B."/>
            <person name="Overmann J."/>
            <person name="Mueller R."/>
        </authorList>
    </citation>
    <scope>NUCLEOTIDE SEQUENCE [LARGE SCALE GENOMIC DNA]</scope>
    <source>
        <strain evidence="7 8">So ce26</strain>
    </source>
</reference>
<evidence type="ECO:0000256" key="5">
    <source>
        <dbReference type="ARBA" id="ARBA00022840"/>
    </source>
</evidence>
<dbReference type="GO" id="GO:0005524">
    <property type="term" value="F:ATP binding"/>
    <property type="evidence" value="ECO:0007669"/>
    <property type="project" value="UniProtKB-KW"/>
</dbReference>
<dbReference type="InterPro" id="IPR050763">
    <property type="entry name" value="ABC_transporter_ATP-binding"/>
</dbReference>
<comment type="similarity">
    <text evidence="1">Belongs to the ABC transporter superfamily.</text>
</comment>
<dbReference type="InterPro" id="IPR003593">
    <property type="entry name" value="AAA+_ATPase"/>
</dbReference>
<dbReference type="Gene3D" id="3.40.50.300">
    <property type="entry name" value="P-loop containing nucleotide triphosphate hydrolases"/>
    <property type="match status" value="1"/>
</dbReference>
<name>A0A2L0F7Y4_SORCE</name>
<dbReference type="PANTHER" id="PTHR42711:SF5">
    <property type="entry name" value="ABC TRANSPORTER ATP-BINDING PROTEIN NATA"/>
    <property type="match status" value="1"/>
</dbReference>
<evidence type="ECO:0000256" key="4">
    <source>
        <dbReference type="ARBA" id="ARBA00022741"/>
    </source>
</evidence>
<dbReference type="Pfam" id="PF00005">
    <property type="entry name" value="ABC_tran"/>
    <property type="match status" value="1"/>
</dbReference>
<dbReference type="AlphaFoldDB" id="A0A2L0F7Y4"/>
<protein>
    <submittedName>
        <fullName evidence="7">Sodium ABC transporter ATP-binding protein</fullName>
    </submittedName>
</protein>
<evidence type="ECO:0000313" key="7">
    <source>
        <dbReference type="EMBL" id="AUX47696.1"/>
    </source>
</evidence>
<keyword evidence="2" id="KW-0813">Transport</keyword>
<feature type="domain" description="ABC transporter" evidence="6">
    <location>
        <begin position="7"/>
        <end position="235"/>
    </location>
</feature>
<evidence type="ECO:0000256" key="3">
    <source>
        <dbReference type="ARBA" id="ARBA00022458"/>
    </source>
</evidence>
<dbReference type="InterPro" id="IPR027417">
    <property type="entry name" value="P-loop_NTPase"/>
</dbReference>
<keyword evidence="4" id="KW-0547">Nucleotide-binding</keyword>
<keyword evidence="3" id="KW-0536">Nodulation</keyword>
<dbReference type="PROSITE" id="PS00211">
    <property type="entry name" value="ABC_TRANSPORTER_1"/>
    <property type="match status" value="1"/>
</dbReference>
<dbReference type="InterPro" id="IPR003439">
    <property type="entry name" value="ABC_transporter-like_ATP-bd"/>
</dbReference>
<gene>
    <name evidence="7" type="ORF">SOCE26_092200</name>
</gene>